<evidence type="ECO:0000256" key="3">
    <source>
        <dbReference type="ARBA" id="ARBA00023237"/>
    </source>
</evidence>
<dbReference type="PRINTS" id="PR01021">
    <property type="entry name" value="OMPADOMAIN"/>
</dbReference>
<dbReference type="Proteomes" id="UP001168528">
    <property type="component" value="Unassembled WGS sequence"/>
</dbReference>
<name>A0ABT8R1Y7_9BACT</name>
<dbReference type="InterPro" id="IPR011042">
    <property type="entry name" value="6-blade_b-propeller_TolB-like"/>
</dbReference>
<accession>A0ABT8R1Y7</accession>
<evidence type="ECO:0000259" key="6">
    <source>
        <dbReference type="PROSITE" id="PS51123"/>
    </source>
</evidence>
<feature type="domain" description="OmpA-like" evidence="6">
    <location>
        <begin position="528"/>
        <end position="646"/>
    </location>
</feature>
<keyword evidence="5" id="KW-0732">Signal</keyword>
<dbReference type="InterPro" id="IPR036737">
    <property type="entry name" value="OmpA-like_sf"/>
</dbReference>
<protein>
    <submittedName>
        <fullName evidence="7">OmpA family protein</fullName>
    </submittedName>
</protein>
<reference evidence="7" key="1">
    <citation type="submission" date="2023-07" db="EMBL/GenBank/DDBJ databases">
        <title>The genome sequence of Rhodocytophaga aerolata KACC 12507.</title>
        <authorList>
            <person name="Zhang X."/>
        </authorList>
    </citation>
    <scope>NUCLEOTIDE SEQUENCE</scope>
    <source>
        <strain evidence="7">KACC 12507</strain>
    </source>
</reference>
<dbReference type="RefSeq" id="WP_302036901.1">
    <property type="nucleotide sequence ID" value="NZ_JAUKPO010000003.1"/>
</dbReference>
<dbReference type="PROSITE" id="PS51257">
    <property type="entry name" value="PROKAR_LIPOPROTEIN"/>
    <property type="match status" value="1"/>
</dbReference>
<dbReference type="InterPro" id="IPR006665">
    <property type="entry name" value="OmpA-like"/>
</dbReference>
<keyword evidence="2 4" id="KW-0472">Membrane</keyword>
<dbReference type="SUPFAM" id="SSF48452">
    <property type="entry name" value="TPR-like"/>
    <property type="match status" value="1"/>
</dbReference>
<dbReference type="Gene3D" id="2.120.10.30">
    <property type="entry name" value="TolB, C-terminal domain"/>
    <property type="match status" value="1"/>
</dbReference>
<evidence type="ECO:0000256" key="4">
    <source>
        <dbReference type="PROSITE-ProRule" id="PRU00473"/>
    </source>
</evidence>
<dbReference type="CDD" id="cd07185">
    <property type="entry name" value="OmpA_C-like"/>
    <property type="match status" value="1"/>
</dbReference>
<dbReference type="Gene3D" id="1.25.40.10">
    <property type="entry name" value="Tetratricopeptide repeat domain"/>
    <property type="match status" value="1"/>
</dbReference>
<dbReference type="PANTHER" id="PTHR30329">
    <property type="entry name" value="STATOR ELEMENT OF FLAGELLAR MOTOR COMPLEX"/>
    <property type="match status" value="1"/>
</dbReference>
<keyword evidence="8" id="KW-1185">Reference proteome</keyword>
<evidence type="ECO:0000313" key="8">
    <source>
        <dbReference type="Proteomes" id="UP001168528"/>
    </source>
</evidence>
<proteinExistence type="predicted"/>
<organism evidence="7 8">
    <name type="scientific">Rhodocytophaga aerolata</name>
    <dbReference type="NCBI Taxonomy" id="455078"/>
    <lineage>
        <taxon>Bacteria</taxon>
        <taxon>Pseudomonadati</taxon>
        <taxon>Bacteroidota</taxon>
        <taxon>Cytophagia</taxon>
        <taxon>Cytophagales</taxon>
        <taxon>Rhodocytophagaceae</taxon>
        <taxon>Rhodocytophaga</taxon>
    </lineage>
</organism>
<dbReference type="InterPro" id="IPR006664">
    <property type="entry name" value="OMP_bac"/>
</dbReference>
<dbReference type="PROSITE" id="PS51123">
    <property type="entry name" value="OMPA_2"/>
    <property type="match status" value="1"/>
</dbReference>
<comment type="subcellular location">
    <subcellularLocation>
        <location evidence="1">Cell outer membrane</location>
    </subcellularLocation>
</comment>
<dbReference type="InterPro" id="IPR050330">
    <property type="entry name" value="Bact_OuterMem_StrucFunc"/>
</dbReference>
<keyword evidence="3" id="KW-0998">Cell outer membrane</keyword>
<feature type="signal peptide" evidence="5">
    <location>
        <begin position="1"/>
        <end position="21"/>
    </location>
</feature>
<evidence type="ECO:0000313" key="7">
    <source>
        <dbReference type="EMBL" id="MDO1446100.1"/>
    </source>
</evidence>
<evidence type="ECO:0000256" key="1">
    <source>
        <dbReference type="ARBA" id="ARBA00004442"/>
    </source>
</evidence>
<dbReference type="SUPFAM" id="SSF82171">
    <property type="entry name" value="DPP6 N-terminal domain-like"/>
    <property type="match status" value="1"/>
</dbReference>
<feature type="chain" id="PRO_5046744656" evidence="5">
    <location>
        <begin position="22"/>
        <end position="646"/>
    </location>
</feature>
<dbReference type="PANTHER" id="PTHR30329:SF21">
    <property type="entry name" value="LIPOPROTEIN YIAD-RELATED"/>
    <property type="match status" value="1"/>
</dbReference>
<gene>
    <name evidence="7" type="ORF">Q0590_07550</name>
</gene>
<evidence type="ECO:0000256" key="2">
    <source>
        <dbReference type="ARBA" id="ARBA00023136"/>
    </source>
</evidence>
<dbReference type="InterPro" id="IPR011659">
    <property type="entry name" value="WD40"/>
</dbReference>
<dbReference type="Gene3D" id="3.30.1330.60">
    <property type="entry name" value="OmpA-like domain"/>
    <property type="match status" value="1"/>
</dbReference>
<dbReference type="Pfam" id="PF07676">
    <property type="entry name" value="PD40"/>
    <property type="match status" value="3"/>
</dbReference>
<dbReference type="SUPFAM" id="SSF103088">
    <property type="entry name" value="OmpA-like"/>
    <property type="match status" value="1"/>
</dbReference>
<evidence type="ECO:0000256" key="5">
    <source>
        <dbReference type="SAM" id="SignalP"/>
    </source>
</evidence>
<dbReference type="Pfam" id="PF00691">
    <property type="entry name" value="OmpA"/>
    <property type="match status" value="1"/>
</dbReference>
<dbReference type="EMBL" id="JAUKPO010000003">
    <property type="protein sequence ID" value="MDO1446100.1"/>
    <property type="molecule type" value="Genomic_DNA"/>
</dbReference>
<comment type="caution">
    <text evidence="7">The sequence shown here is derived from an EMBL/GenBank/DDBJ whole genome shotgun (WGS) entry which is preliminary data.</text>
</comment>
<dbReference type="InterPro" id="IPR011990">
    <property type="entry name" value="TPR-like_helical_dom_sf"/>
</dbReference>
<sequence length="646" mass="72294">MNKNSLYVLCLSLFLAAGCNSALQSFKKGEKKFKQGEYQVAIGYYEKAKAKNFAPALVNSSIASAYRLTNRIEKAAPYYSEALSSGSKEDSTLFYYAYALKAQGNYKESANQFEQYIKTGKNLKNKAMARKELENLPKIEEILKDKTFYEIENLSLLNTSASEYSPALQSDTLVFSSSRKSNVYKATGTGFDGLYTYNLNSKADSVAQTQDNIKLFSNAIHMENVNEASPTFSRDGKTMVFARGNTGKRKGSRDVDLYISRFKDGKWTEPEMLPISKPDSWDACPALSTDGKTLYFASNREGGLGGIDLYRATSDGSGRFGRVVNMGSEVNTAGNEMFPYVSDDGKLYFSSDGHPGLGRLDIFVATRKEGVITVKNMGVPLNSPSDDFGIVFKDPQSGYFSSDREGGKGNDDIYSFVDKTPDYKIVNYFLAGVTVTRNPQTNEEEILGSTKIRFMEGEKVIGETTTAADGAFKFKVQESKNYTIVAEKQTYFTRREFFSMSGKSIPQEQLVKPVTDTTFHIKVPLDKVEVNKIFVVDNIYYDLDKSEIRSDAAEELDKLVDFLQDNPNIKIELSSHTDIRAADDYNMKLSQRRAESAVNYLIQNGIESSRITAKGYGETRLIVQNAETEEEHQRNRRTEIKILEVN</sequence>